<name>A0A4R5NCI3_9LACO</name>
<sequence length="253" mass="29303">MQFKRIQVLMIILFIAVDLFLFNWWRSGRQSDTQVTNASSNVIQEMRRQKIDLPQFSNKREYANYIAAKPDYQFDETYQLLPTYSSKIRQNTLEVQFSQRHNIQLPTQKVAKKIANAQGYQHNALLTQLADDQSYYSQTMAGLPVLSVGGQLIFSYNRKQELTRFTQTKVTHIKRLRDERVTITEKDALIDLYQFNELNSGDVVGRGLLGYDTQLTVNGYDIYLPVWIFVVTHSNGKQQLVKINAFTGENLTS</sequence>
<feature type="transmembrane region" description="Helical" evidence="1">
    <location>
        <begin position="6"/>
        <end position="25"/>
    </location>
</feature>
<evidence type="ECO:0000259" key="2">
    <source>
        <dbReference type="Pfam" id="PF09648"/>
    </source>
</evidence>
<gene>
    <name evidence="3" type="ORF">C5L23_001570</name>
</gene>
<feature type="domain" description="Regulatory protein YycH-like" evidence="2">
    <location>
        <begin position="34"/>
        <end position="246"/>
    </location>
</feature>
<dbReference type="GO" id="GO:0016020">
    <property type="term" value="C:membrane"/>
    <property type="evidence" value="ECO:0007669"/>
    <property type="project" value="InterPro"/>
</dbReference>
<dbReference type="Pfam" id="PF09648">
    <property type="entry name" value="YycI"/>
    <property type="match status" value="1"/>
</dbReference>
<reference evidence="3 4" key="1">
    <citation type="journal article" date="2019" name="Appl. Microbiol. Biotechnol.">
        <title>Uncovering carbohydrate metabolism through a genotype-phenotype association study of 56 lactic acid bacteria genomes.</title>
        <authorList>
            <person name="Buron-Moles G."/>
            <person name="Chailyan A."/>
            <person name="Dolejs I."/>
            <person name="Forster J."/>
            <person name="Miks M.H."/>
        </authorList>
    </citation>
    <scope>NUCLEOTIDE SEQUENCE [LARGE SCALE GENOMIC DNA]</scope>
    <source>
        <strain evidence="3 4">ATCC 700006</strain>
    </source>
</reference>
<organism evidence="3 4">
    <name type="scientific">Leuconostoc fallax</name>
    <dbReference type="NCBI Taxonomy" id="1251"/>
    <lineage>
        <taxon>Bacteria</taxon>
        <taxon>Bacillati</taxon>
        <taxon>Bacillota</taxon>
        <taxon>Bacilli</taxon>
        <taxon>Lactobacillales</taxon>
        <taxon>Lactobacillaceae</taxon>
        <taxon>Leuconostoc</taxon>
    </lineage>
</organism>
<comment type="caution">
    <text evidence="3">The sequence shown here is derived from an EMBL/GenBank/DDBJ whole genome shotgun (WGS) entry which is preliminary data.</text>
</comment>
<dbReference type="InterPro" id="IPR018604">
    <property type="entry name" value="YycI-like"/>
</dbReference>
<evidence type="ECO:0000313" key="4">
    <source>
        <dbReference type="Proteomes" id="UP000295681"/>
    </source>
</evidence>
<keyword evidence="1" id="KW-0812">Transmembrane</keyword>
<evidence type="ECO:0000313" key="3">
    <source>
        <dbReference type="EMBL" id="TDG70046.1"/>
    </source>
</evidence>
<keyword evidence="1" id="KW-1133">Transmembrane helix</keyword>
<dbReference type="Gene3D" id="2.40.128.690">
    <property type="entry name" value="YycH protein, domain 3-like"/>
    <property type="match status" value="1"/>
</dbReference>
<dbReference type="EMBL" id="PUFI01000002">
    <property type="protein sequence ID" value="TDG70046.1"/>
    <property type="molecule type" value="Genomic_DNA"/>
</dbReference>
<protein>
    <recommendedName>
        <fullName evidence="2">Regulatory protein YycH-like domain-containing protein</fullName>
    </recommendedName>
</protein>
<keyword evidence="4" id="KW-1185">Reference proteome</keyword>
<dbReference type="RefSeq" id="WP_133264109.1">
    <property type="nucleotide sequence ID" value="NZ_JAGYGP010000003.1"/>
</dbReference>
<evidence type="ECO:0000256" key="1">
    <source>
        <dbReference type="SAM" id="Phobius"/>
    </source>
</evidence>
<dbReference type="STRING" id="907931.GCA_000165675_01820"/>
<dbReference type="AlphaFoldDB" id="A0A4R5NCI3"/>
<dbReference type="Proteomes" id="UP000295681">
    <property type="component" value="Unassembled WGS sequence"/>
</dbReference>
<proteinExistence type="predicted"/>
<keyword evidence="1" id="KW-0472">Membrane</keyword>
<accession>A0A4R5NCI3</accession>